<dbReference type="Pfam" id="PF00905">
    <property type="entry name" value="Transpeptidase"/>
    <property type="match status" value="1"/>
</dbReference>
<evidence type="ECO:0000256" key="5">
    <source>
        <dbReference type="ARBA" id="ARBA00023136"/>
    </source>
</evidence>
<dbReference type="GO" id="GO:0009252">
    <property type="term" value="P:peptidoglycan biosynthetic process"/>
    <property type="evidence" value="ECO:0007669"/>
    <property type="project" value="UniProtKB-UniPathway"/>
</dbReference>
<evidence type="ECO:0000256" key="6">
    <source>
        <dbReference type="ARBA" id="ARBA00034000"/>
    </source>
</evidence>
<dbReference type="GO" id="GO:0008658">
    <property type="term" value="F:penicillin binding"/>
    <property type="evidence" value="ECO:0007669"/>
    <property type="project" value="InterPro"/>
</dbReference>
<dbReference type="Pfam" id="PF05223">
    <property type="entry name" value="MecA_N"/>
    <property type="match status" value="1"/>
</dbReference>
<dbReference type="PROSITE" id="PS51257">
    <property type="entry name" value="PROKAR_LIPOPROTEIN"/>
    <property type="match status" value="1"/>
</dbReference>
<dbReference type="SUPFAM" id="SSF54427">
    <property type="entry name" value="NTF2-like"/>
    <property type="match status" value="1"/>
</dbReference>
<reference evidence="11 12" key="1">
    <citation type="submission" date="2018-06" db="EMBL/GenBank/DDBJ databases">
        <title>Genomic Encyclopedia of Type Strains, Phase IV (KMG-IV): sequencing the most valuable type-strain genomes for metagenomic binning, comparative biology and taxonomic classification.</title>
        <authorList>
            <person name="Goeker M."/>
        </authorList>
    </citation>
    <scope>NUCLEOTIDE SEQUENCE [LARGE SCALE GENOMIC DNA]</scope>
    <source>
        <strain evidence="11 12">DSM 15140</strain>
    </source>
</reference>
<dbReference type="Gene3D" id="3.30.1390.30">
    <property type="entry name" value="Penicillin-binding protein 2a, domain 3"/>
    <property type="match status" value="1"/>
</dbReference>
<dbReference type="GO" id="GO:0009002">
    <property type="term" value="F:serine-type D-Ala-D-Ala carboxypeptidase activity"/>
    <property type="evidence" value="ECO:0007669"/>
    <property type="project" value="UniProtKB-EC"/>
</dbReference>
<dbReference type="InterPro" id="IPR036138">
    <property type="entry name" value="PBP_dimer_sf"/>
</dbReference>
<dbReference type="InterPro" id="IPR032710">
    <property type="entry name" value="NTF2-like_dom_sf"/>
</dbReference>
<keyword evidence="12" id="KW-1185">Reference proteome</keyword>
<dbReference type="InterPro" id="IPR050515">
    <property type="entry name" value="Beta-lactam/transpept"/>
</dbReference>
<dbReference type="Gene3D" id="3.40.710.10">
    <property type="entry name" value="DD-peptidase/beta-lactamase superfamily"/>
    <property type="match status" value="1"/>
</dbReference>
<feature type="domain" description="NTF2-like N-terminal transpeptidase" evidence="10">
    <location>
        <begin position="26"/>
        <end position="143"/>
    </location>
</feature>
<comment type="caution">
    <text evidence="11">The sequence shown here is derived from an EMBL/GenBank/DDBJ whole genome shotgun (WGS) entry which is preliminary data.</text>
</comment>
<keyword evidence="5" id="KW-0472">Membrane</keyword>
<protein>
    <recommendedName>
        <fullName evidence="4">serine-type D-Ala-D-Ala carboxypeptidase</fullName>
        <ecNumber evidence="4">3.4.16.4</ecNumber>
    </recommendedName>
</protein>
<evidence type="ECO:0000259" key="8">
    <source>
        <dbReference type="Pfam" id="PF00905"/>
    </source>
</evidence>
<dbReference type="GO" id="GO:0071555">
    <property type="term" value="P:cell wall organization"/>
    <property type="evidence" value="ECO:0007669"/>
    <property type="project" value="TreeGrafter"/>
</dbReference>
<dbReference type="InterPro" id="IPR012338">
    <property type="entry name" value="Beta-lactam/transpept-like"/>
</dbReference>
<dbReference type="UniPathway" id="UPA00219"/>
<sequence>MKRLMMIASISLAFIGLVACSNDEETAEERLQTYVNNWEKENFSDMYQMIANQEAYETEAFVDRYEKIYNDVEVTDLSVDFQVPETEEDEPPSTFPLEVSMNTIAGQVQFEQDISLTQTENEEGETNWYVQWDPGFIFPALANGGDVGIETTSPTRGEIYDRNENGLAVNAKIYSVGVQPSLFENEEEEKQKIADMLDIAVESIDEALAADWVGENTFVPLKDIPTTDEAFIEELFAIPSVVKQDKTGRSYPYGKATAHLVGYIGQITAEELEEKEDASYTQNDMIGKRGLEQLFEAQLKGERGVKIVAEDESESEAQVIAEKPAQDGENITVTIDAKLQQTVYNSFGEDAGTASVLNPKTGETLALVSSPAFDPNELTYGISQSKWKELQNDEQSPLTNRFAATFSPGSSIKPITSAIGLSNGTIKPDESIEINGLTWSKDGWGNYAVRRVSPSSGPVDLTDALVRSDNIYFAQKAVEMGSKALVSGLQNFGFGEDFPYTYPIETSTISSSGTIDEEILLADSGYGQGQMQVSSLHLATAYTTFLNQGNIMQPTLKLDEKDSVVWKESLLSSEHADLMKGILRQIVTDANGTANQADIDAVNLSGKTGTAELKASQDETGGQENGWFVAYPDDESMLISMMVEHVEDRGGSHYTVEKVADIFNQLY</sequence>
<accession>A0A366EFB7</accession>
<dbReference type="Proteomes" id="UP000252254">
    <property type="component" value="Unassembled WGS sequence"/>
</dbReference>
<evidence type="ECO:0000256" key="3">
    <source>
        <dbReference type="ARBA" id="ARBA00007171"/>
    </source>
</evidence>
<evidence type="ECO:0000313" key="11">
    <source>
        <dbReference type="EMBL" id="RBP00716.1"/>
    </source>
</evidence>
<dbReference type="InterPro" id="IPR007887">
    <property type="entry name" value="MecA_N"/>
</dbReference>
<comment type="pathway">
    <text evidence="2">Cell wall biogenesis; peptidoglycan biosynthesis.</text>
</comment>
<evidence type="ECO:0000313" key="12">
    <source>
        <dbReference type="Proteomes" id="UP000252254"/>
    </source>
</evidence>
<keyword evidence="7" id="KW-0732">Signal</keyword>
<dbReference type="EC" id="3.4.16.4" evidence="4"/>
<dbReference type="RefSeq" id="WP_211318471.1">
    <property type="nucleotide sequence ID" value="NZ_BAABQN010000002.1"/>
</dbReference>
<name>A0A366EFB7_9BACI</name>
<dbReference type="SUPFAM" id="SSF56519">
    <property type="entry name" value="Penicillin binding protein dimerisation domain"/>
    <property type="match status" value="1"/>
</dbReference>
<organism evidence="11 12">
    <name type="scientific">Paraliobacillus ryukyuensis</name>
    <dbReference type="NCBI Taxonomy" id="200904"/>
    <lineage>
        <taxon>Bacteria</taxon>
        <taxon>Bacillati</taxon>
        <taxon>Bacillota</taxon>
        <taxon>Bacilli</taxon>
        <taxon>Bacillales</taxon>
        <taxon>Bacillaceae</taxon>
        <taxon>Paraliobacillus</taxon>
    </lineage>
</organism>
<comment type="similarity">
    <text evidence="3">Belongs to the transpeptidase family.</text>
</comment>
<dbReference type="GO" id="GO:0005886">
    <property type="term" value="C:plasma membrane"/>
    <property type="evidence" value="ECO:0007669"/>
    <property type="project" value="TreeGrafter"/>
</dbReference>
<dbReference type="Gene3D" id="3.90.1310.10">
    <property type="entry name" value="Penicillin-binding protein 2a (Domain 2)"/>
    <property type="match status" value="1"/>
</dbReference>
<dbReference type="InterPro" id="IPR005311">
    <property type="entry name" value="PBP_dimer"/>
</dbReference>
<dbReference type="PANTHER" id="PTHR30627:SF25">
    <property type="entry name" value="PENICILLIN-BINDING PROTEIN 3"/>
    <property type="match status" value="1"/>
</dbReference>
<dbReference type="Pfam" id="PF03717">
    <property type="entry name" value="PBP_dimer"/>
    <property type="match status" value="1"/>
</dbReference>
<dbReference type="GO" id="GO:0046677">
    <property type="term" value="P:response to antibiotic"/>
    <property type="evidence" value="ECO:0007669"/>
    <property type="project" value="InterPro"/>
</dbReference>
<feature type="domain" description="Penicillin-binding protein transpeptidase" evidence="8">
    <location>
        <begin position="352"/>
        <end position="663"/>
    </location>
</feature>
<dbReference type="InterPro" id="IPR001460">
    <property type="entry name" value="PCN-bd_Tpept"/>
</dbReference>
<comment type="subcellular location">
    <subcellularLocation>
        <location evidence="1">Membrane</location>
    </subcellularLocation>
</comment>
<dbReference type="AlphaFoldDB" id="A0A366EFB7"/>
<dbReference type="EMBL" id="QNRI01000002">
    <property type="protein sequence ID" value="RBP00716.1"/>
    <property type="molecule type" value="Genomic_DNA"/>
</dbReference>
<dbReference type="Gene3D" id="3.10.450.100">
    <property type="entry name" value="NTF2-like, domain 1"/>
    <property type="match status" value="1"/>
</dbReference>
<dbReference type="GO" id="GO:0071972">
    <property type="term" value="F:peptidoglycan L,D-transpeptidase activity"/>
    <property type="evidence" value="ECO:0007669"/>
    <property type="project" value="TreeGrafter"/>
</dbReference>
<evidence type="ECO:0000256" key="4">
    <source>
        <dbReference type="ARBA" id="ARBA00012448"/>
    </source>
</evidence>
<feature type="domain" description="Penicillin-binding protein dimerisation" evidence="9">
    <location>
        <begin position="152"/>
        <end position="315"/>
    </location>
</feature>
<feature type="chain" id="PRO_5039719761" description="serine-type D-Ala-D-Ala carboxypeptidase" evidence="7">
    <location>
        <begin position="22"/>
        <end position="667"/>
    </location>
</feature>
<comment type="catalytic activity">
    <reaction evidence="6">
        <text>Preferential cleavage: (Ac)2-L-Lys-D-Ala-|-D-Ala. Also transpeptidation of peptidyl-alanyl moieties that are N-acyl substituents of D-alanine.</text>
        <dbReference type="EC" id="3.4.16.4"/>
    </reaction>
</comment>
<evidence type="ECO:0000256" key="2">
    <source>
        <dbReference type="ARBA" id="ARBA00004752"/>
    </source>
</evidence>
<gene>
    <name evidence="11" type="ORF">DES48_102484</name>
</gene>
<dbReference type="STRING" id="200904.GCA_900168775_00743"/>
<evidence type="ECO:0000256" key="7">
    <source>
        <dbReference type="SAM" id="SignalP"/>
    </source>
</evidence>
<evidence type="ECO:0000256" key="1">
    <source>
        <dbReference type="ARBA" id="ARBA00004370"/>
    </source>
</evidence>
<dbReference type="SUPFAM" id="SSF56601">
    <property type="entry name" value="beta-lactamase/transpeptidase-like"/>
    <property type="match status" value="1"/>
</dbReference>
<evidence type="ECO:0000259" key="9">
    <source>
        <dbReference type="Pfam" id="PF03717"/>
    </source>
</evidence>
<evidence type="ECO:0000259" key="10">
    <source>
        <dbReference type="Pfam" id="PF05223"/>
    </source>
</evidence>
<dbReference type="PANTHER" id="PTHR30627">
    <property type="entry name" value="PEPTIDOGLYCAN D,D-TRANSPEPTIDASE"/>
    <property type="match status" value="1"/>
</dbReference>
<proteinExistence type="inferred from homology"/>
<feature type="signal peptide" evidence="7">
    <location>
        <begin position="1"/>
        <end position="21"/>
    </location>
</feature>